<dbReference type="EMBL" id="CP038908">
    <property type="protein sequence ID" value="QGO06466.1"/>
    <property type="molecule type" value="Genomic_DNA"/>
</dbReference>
<proteinExistence type="predicted"/>
<dbReference type="Proteomes" id="UP000422232">
    <property type="component" value="Chromosome"/>
</dbReference>
<reference evidence="2 3" key="1">
    <citation type="submission" date="2019-04" db="EMBL/GenBank/DDBJ databases">
        <title>Complete genome sequencing of Piscirickettsia salmonis strain Psal-009.</title>
        <authorList>
            <person name="Schober I."/>
            <person name="Bunk B."/>
            <person name="Sproer C."/>
            <person name="Carril G.P."/>
            <person name="Riedel T."/>
            <person name="Flores-Herrera P.A."/>
            <person name="Nourdin-Galindo G."/>
            <person name="Marshall S.H."/>
            <person name="Overmann J."/>
        </authorList>
    </citation>
    <scope>NUCLEOTIDE SEQUENCE [LARGE SCALE GENOMIC DNA]</scope>
    <source>
        <strain evidence="2 3">Psal-009</strain>
    </source>
</reference>
<gene>
    <name evidence="2" type="ORF">Psal009_02381</name>
</gene>
<accession>A0A9Q6LLX0</accession>
<dbReference type="PANTHER" id="PTHR40940:SF1">
    <property type="entry name" value="PROTEIN BATD"/>
    <property type="match status" value="1"/>
</dbReference>
<keyword evidence="3" id="KW-1185">Reference proteome</keyword>
<evidence type="ECO:0000313" key="3">
    <source>
        <dbReference type="Proteomes" id="UP000422232"/>
    </source>
</evidence>
<protein>
    <recommendedName>
        <fullName evidence="1">DUF7939 domain-containing protein</fullName>
    </recommendedName>
</protein>
<dbReference type="InterPro" id="IPR025738">
    <property type="entry name" value="BatD"/>
</dbReference>
<feature type="domain" description="DUF7939" evidence="1">
    <location>
        <begin position="470"/>
        <end position="545"/>
    </location>
</feature>
<dbReference type="AlphaFoldDB" id="A0A9Q6LLX0"/>
<dbReference type="RefSeq" id="WP_054300427.1">
    <property type="nucleotide sequence ID" value="NZ_CP012413.1"/>
</dbReference>
<evidence type="ECO:0000259" key="1">
    <source>
        <dbReference type="Pfam" id="PF25607"/>
    </source>
</evidence>
<name>A0A9Q6LLX0_PISSA</name>
<evidence type="ECO:0000313" key="2">
    <source>
        <dbReference type="EMBL" id="QGO06466.1"/>
    </source>
</evidence>
<dbReference type="InterPro" id="IPR057699">
    <property type="entry name" value="DUF7939"/>
</dbReference>
<organism evidence="2 3">
    <name type="scientific">Piscirickettsia salmonis</name>
    <dbReference type="NCBI Taxonomy" id="1238"/>
    <lineage>
        <taxon>Bacteria</taxon>
        <taxon>Pseudomonadati</taxon>
        <taxon>Pseudomonadota</taxon>
        <taxon>Gammaproteobacteria</taxon>
        <taxon>Thiotrichales</taxon>
        <taxon>Piscirickettsiaceae</taxon>
        <taxon>Piscirickettsia</taxon>
    </lineage>
</organism>
<dbReference type="Pfam" id="PF13584">
    <property type="entry name" value="BatD"/>
    <property type="match status" value="1"/>
</dbReference>
<dbReference type="PANTHER" id="PTHR40940">
    <property type="entry name" value="PROTEIN BATD-RELATED"/>
    <property type="match status" value="1"/>
</dbReference>
<sequence length="566" mass="63906">MRQLSCILLFFIILPVYAATHLSVYTSTLNPIVGEAFDLFISSNQPFQHEPNTQALNKNFEIFGLSKSSQIKIINGKTHAEYQWILSLSAKKSGQIIIPAIYVGKDKTHAISLNVIKNSIKAINPQGIVELTVKTSPKIIYPQQQITYTVILKIAQSMATRLKNASLSLPQVENAIIKSLGHDKRYQQRIKNTTYTIIERRYAIFPQHSGKLEIKAPIFHGEIEDLHAQSLSLPFGFSGQEIKRTAPTLTLAIQPAPKQHQTAWLPAKKLTLHSHWEQEPPIFQVGTPITRVITIEATGLLSSQLPNTLLNLDKANVYSEKPILKDTEKGNNIIGSRQDNFAVIPTQPGKLVLPKIQIKWWNITKKRFELTTLKEEVIHIKAVAKPNVTPTHQKTQKITPDSTRKQSANNTSTKLISMSSTWPLISITLLILWLITLYSHYRYRRNSQFIRKSAATSDIPIPPNITTSKNSLKEACLTNNPQHAKEALIQLAQELWLLSTPNLLALKPFINDQAFQEICLLNQSLYANHNKNDWQGNSLWQAIYPELKKVNKIKKTNSPLPPLYPP</sequence>
<dbReference type="Pfam" id="PF25607">
    <property type="entry name" value="DUF7939"/>
    <property type="match status" value="1"/>
</dbReference>